<protein>
    <submittedName>
        <fullName evidence="2">Damage-inducible protein DinB</fullName>
    </submittedName>
</protein>
<feature type="region of interest" description="Disordered" evidence="1">
    <location>
        <begin position="1"/>
        <end position="31"/>
    </location>
</feature>
<accession>A0ABU0GK13</accession>
<comment type="caution">
    <text evidence="2">The sequence shown here is derived from an EMBL/GenBank/DDBJ whole genome shotgun (WGS) entry which is preliminary data.</text>
</comment>
<gene>
    <name evidence="2" type="ORF">JO380_001442</name>
</gene>
<sequence length="195" mass="21520">MTDAPAPGTPTDGRHAPARLTSERGDPPHRADEATTLLTFLDFHRRTLLLKTEGLDAAHLRQALPPSTLTLGGLMKHLAMVEDSWFGVVWHDRPHVEPWASADWDADRDWDFTSAADDSPEQLRALWDEAVARSQRTVDDALAAGGLDQVSARRHSATGEPVSLRWVLVHMVEEYARHNGHADLLREAVDGSTGE</sequence>
<feature type="compositionally biased region" description="Basic and acidic residues" evidence="1">
    <location>
        <begin position="21"/>
        <end position="31"/>
    </location>
</feature>
<dbReference type="RefSeq" id="WP_070318488.1">
    <property type="nucleotide sequence ID" value="NZ_CP194061.1"/>
</dbReference>
<dbReference type="EMBL" id="JAUSVM010000001">
    <property type="protein sequence ID" value="MDQ0425061.1"/>
    <property type="molecule type" value="Genomic_DNA"/>
</dbReference>
<dbReference type="Gene3D" id="1.20.120.450">
    <property type="entry name" value="dinb family like domain"/>
    <property type="match status" value="1"/>
</dbReference>
<keyword evidence="3" id="KW-1185">Reference proteome</keyword>
<dbReference type="InterPro" id="IPR007061">
    <property type="entry name" value="MST-like"/>
</dbReference>
<dbReference type="Pfam" id="PF04978">
    <property type="entry name" value="MST"/>
    <property type="match status" value="1"/>
</dbReference>
<dbReference type="InterPro" id="IPR034660">
    <property type="entry name" value="DinB/YfiT-like"/>
</dbReference>
<reference evidence="2 3" key="1">
    <citation type="submission" date="2023-07" db="EMBL/GenBank/DDBJ databases">
        <title>Sequencing the genomes of 1000 actinobacteria strains.</title>
        <authorList>
            <person name="Klenk H.-P."/>
        </authorList>
    </citation>
    <scope>NUCLEOTIDE SEQUENCE [LARGE SCALE GENOMIC DNA]</scope>
    <source>
        <strain evidence="2 3">DSM 14785</strain>
    </source>
</reference>
<dbReference type="SUPFAM" id="SSF109854">
    <property type="entry name" value="DinB/YfiT-like putative metalloenzymes"/>
    <property type="match status" value="1"/>
</dbReference>
<evidence type="ECO:0000313" key="2">
    <source>
        <dbReference type="EMBL" id="MDQ0425061.1"/>
    </source>
</evidence>
<proteinExistence type="predicted"/>
<organism evidence="2 3">
    <name type="scientific">Cellulomonas iranensis</name>
    <dbReference type="NCBI Taxonomy" id="76862"/>
    <lineage>
        <taxon>Bacteria</taxon>
        <taxon>Bacillati</taxon>
        <taxon>Actinomycetota</taxon>
        <taxon>Actinomycetes</taxon>
        <taxon>Micrococcales</taxon>
        <taxon>Cellulomonadaceae</taxon>
        <taxon>Cellulomonas</taxon>
    </lineage>
</organism>
<evidence type="ECO:0000313" key="3">
    <source>
        <dbReference type="Proteomes" id="UP001240250"/>
    </source>
</evidence>
<name>A0ABU0GK13_9CELL</name>
<dbReference type="Proteomes" id="UP001240250">
    <property type="component" value="Unassembled WGS sequence"/>
</dbReference>
<evidence type="ECO:0000256" key="1">
    <source>
        <dbReference type="SAM" id="MobiDB-lite"/>
    </source>
</evidence>